<dbReference type="GO" id="GO:0016020">
    <property type="term" value="C:membrane"/>
    <property type="evidence" value="ECO:0007669"/>
    <property type="project" value="UniProtKB-SubCell"/>
</dbReference>
<evidence type="ECO:0000313" key="7">
    <source>
        <dbReference type="EMBL" id="KGB99912.1"/>
    </source>
</evidence>
<feature type="transmembrane region" description="Helical" evidence="5">
    <location>
        <begin position="113"/>
        <end position="132"/>
    </location>
</feature>
<evidence type="ECO:0000313" key="8">
    <source>
        <dbReference type="Proteomes" id="UP000029575"/>
    </source>
</evidence>
<reference evidence="7 8" key="1">
    <citation type="submission" date="2014-06" db="EMBL/GenBank/DDBJ databases">
        <authorList>
            <person name="Bishop-Lilly K.A."/>
            <person name="Broomall S.M."/>
            <person name="Chain P.S."/>
            <person name="Chertkov O."/>
            <person name="Coyne S.R."/>
            <person name="Daligault H.E."/>
            <person name="Davenport K.W."/>
            <person name="Erkkila T."/>
            <person name="Frey K.G."/>
            <person name="Gibbons H.S."/>
            <person name="Gu W."/>
            <person name="Jaissle J."/>
            <person name="Johnson S.L."/>
            <person name="Koroleva G.I."/>
            <person name="Ladner J.T."/>
            <person name="Lo C.-C."/>
            <person name="Minogue T.D."/>
            <person name="Munk C."/>
            <person name="Palacios G.F."/>
            <person name="Redden C.L."/>
            <person name="Rosenzweig C.N."/>
            <person name="Scholz M.B."/>
            <person name="Teshima H."/>
            <person name="Xu Y."/>
        </authorList>
    </citation>
    <scope>NUCLEOTIDE SEQUENCE [LARGE SCALE GENOMIC DNA]</scope>
    <source>
        <strain evidence="7 8">DWS 37UF10B-2</strain>
    </source>
</reference>
<feature type="transmembrane region" description="Helical" evidence="5">
    <location>
        <begin position="213"/>
        <end position="230"/>
    </location>
</feature>
<comment type="caution">
    <text evidence="7">The sequence shown here is derived from an EMBL/GenBank/DDBJ whole genome shotgun (WGS) entry which is preliminary data.</text>
</comment>
<feature type="transmembrane region" description="Helical" evidence="5">
    <location>
        <begin position="36"/>
        <end position="56"/>
    </location>
</feature>
<dbReference type="GO" id="GO:0055085">
    <property type="term" value="P:transmembrane transport"/>
    <property type="evidence" value="ECO:0007669"/>
    <property type="project" value="InterPro"/>
</dbReference>
<feature type="domain" description="STAS" evidence="6">
    <location>
        <begin position="447"/>
        <end position="561"/>
    </location>
</feature>
<keyword evidence="4 5" id="KW-0472">Membrane</keyword>
<dbReference type="RefSeq" id="WP_034207153.1">
    <property type="nucleotide sequence ID" value="NZ_KN150854.1"/>
</dbReference>
<dbReference type="PROSITE" id="PS50801">
    <property type="entry name" value="STAS"/>
    <property type="match status" value="1"/>
</dbReference>
<evidence type="ECO:0000256" key="3">
    <source>
        <dbReference type="ARBA" id="ARBA00022989"/>
    </source>
</evidence>
<evidence type="ECO:0000256" key="1">
    <source>
        <dbReference type="ARBA" id="ARBA00004141"/>
    </source>
</evidence>
<evidence type="ECO:0000256" key="4">
    <source>
        <dbReference type="ARBA" id="ARBA00023136"/>
    </source>
</evidence>
<proteinExistence type="predicted"/>
<dbReference type="AlphaFoldDB" id="A0AA88Z960"/>
<evidence type="ECO:0000259" key="6">
    <source>
        <dbReference type="PROSITE" id="PS50801"/>
    </source>
</evidence>
<evidence type="ECO:0000256" key="2">
    <source>
        <dbReference type="ARBA" id="ARBA00022692"/>
    </source>
</evidence>
<dbReference type="Proteomes" id="UP000029575">
    <property type="component" value="Unassembled WGS sequence"/>
</dbReference>
<dbReference type="PANTHER" id="PTHR11814">
    <property type="entry name" value="SULFATE TRANSPORTER"/>
    <property type="match status" value="1"/>
</dbReference>
<comment type="subcellular location">
    <subcellularLocation>
        <location evidence="1">Membrane</location>
        <topology evidence="1">Multi-pass membrane protein</topology>
    </subcellularLocation>
</comment>
<dbReference type="InterPro" id="IPR002645">
    <property type="entry name" value="STAS_dom"/>
</dbReference>
<organism evidence="7 8">
    <name type="scientific">Burkholderia cepacia</name>
    <name type="common">Pseudomonas cepacia</name>
    <dbReference type="NCBI Taxonomy" id="292"/>
    <lineage>
        <taxon>Bacteria</taxon>
        <taxon>Pseudomonadati</taxon>
        <taxon>Pseudomonadota</taxon>
        <taxon>Betaproteobacteria</taxon>
        <taxon>Burkholderiales</taxon>
        <taxon>Burkholderiaceae</taxon>
        <taxon>Burkholderia</taxon>
        <taxon>Burkholderia cepacia complex</taxon>
    </lineage>
</organism>
<dbReference type="EMBL" id="JPGD01000005">
    <property type="protein sequence ID" value="KGB99912.1"/>
    <property type="molecule type" value="Genomic_DNA"/>
</dbReference>
<gene>
    <name evidence="7" type="ORF">DM43_3416</name>
</gene>
<name>A0AA88Z960_BURCE</name>
<keyword evidence="3 5" id="KW-1133">Transmembrane helix</keyword>
<dbReference type="Gene3D" id="3.30.750.24">
    <property type="entry name" value="STAS domain"/>
    <property type="match status" value="1"/>
</dbReference>
<feature type="transmembrane region" description="Helical" evidence="5">
    <location>
        <begin position="259"/>
        <end position="276"/>
    </location>
</feature>
<keyword evidence="2 5" id="KW-0812">Transmembrane</keyword>
<dbReference type="SUPFAM" id="SSF52091">
    <property type="entry name" value="SpoIIaa-like"/>
    <property type="match status" value="1"/>
</dbReference>
<dbReference type="InterPro" id="IPR036513">
    <property type="entry name" value="STAS_dom_sf"/>
</dbReference>
<dbReference type="InterPro" id="IPR001902">
    <property type="entry name" value="SLC26A/SulP_fam"/>
</dbReference>
<dbReference type="CDD" id="cd07042">
    <property type="entry name" value="STAS_SulP_like_sulfate_transporter"/>
    <property type="match status" value="1"/>
</dbReference>
<feature type="transmembrane region" description="Helical" evidence="5">
    <location>
        <begin position="393"/>
        <end position="420"/>
    </location>
</feature>
<feature type="transmembrane region" description="Helical" evidence="5">
    <location>
        <begin position="144"/>
        <end position="162"/>
    </location>
</feature>
<feature type="transmembrane region" description="Helical" evidence="5">
    <location>
        <begin position="363"/>
        <end position="381"/>
    </location>
</feature>
<accession>A0AA88Z960</accession>
<sequence length="579" mass="60444">MTTAPIRPDAGPQRPDHFAALDAPPAPRMRRVGLDALAGLSIAGLLIPEAVAYAGLANLPPQAGLIALLSGLVVYALTGSSRFAIVSSTSSSAAVLAATVLAESGMALDAQLALAAALVAMTGVLFILAGAARLGGMSDFVARPVLRGFTFGLALTIVIKQLPKILAIAVQHGDAPHVALDLLAGAPHANLASAVLGATALALLFVLGRGSRVPATLVVIVLSIAAGYAIDWQRYGIAVVGHIDFRHLEFGLPYLDRNAWMQTVELAFALMLILYAESYGSIRNFALKHGDTVSPNRDLVALGCANLVSGLLHGMPVGAGYSATSANEAAGAQSRVAGLCAAAVVALIVWLLLPQLARTPEPVLAAIVIFAVSHSLHPSVFRPYWAWHRDRLVVIASLLAVLVLGVLHGLLAAIGVSLLLTLRKLSEPNVSVLGRLRDSHDFVDVASHADAKPVPGVLIVRPEAQLFFANADRMLNRVRALMKAAPDTRTVMLSLEETPDVDGTTIESLRTFAAECAARGLRLALVRLKVHALHALRRAADDTLHDVAMSELSVDESLQLLQAGSPPNGNDGNDGTPAA</sequence>
<evidence type="ECO:0000256" key="5">
    <source>
        <dbReference type="SAM" id="Phobius"/>
    </source>
</evidence>
<protein>
    <submittedName>
        <fullName evidence="7">Sulfate transporter family protein</fullName>
    </submittedName>
</protein>
<dbReference type="Pfam" id="PF01740">
    <property type="entry name" value="STAS"/>
    <property type="match status" value="1"/>
</dbReference>
<feature type="transmembrane region" description="Helical" evidence="5">
    <location>
        <begin position="336"/>
        <end position="357"/>
    </location>
</feature>
<feature type="transmembrane region" description="Helical" evidence="5">
    <location>
        <begin position="62"/>
        <end position="78"/>
    </location>
</feature>
<feature type="transmembrane region" description="Helical" evidence="5">
    <location>
        <begin position="182"/>
        <end position="206"/>
    </location>
</feature>
<dbReference type="Pfam" id="PF00916">
    <property type="entry name" value="Sulfate_transp"/>
    <property type="match status" value="1"/>
</dbReference>
<dbReference type="InterPro" id="IPR011547">
    <property type="entry name" value="SLC26A/SulP_dom"/>
</dbReference>